<evidence type="ECO:0000313" key="5">
    <source>
        <dbReference type="Proteomes" id="UP001595528"/>
    </source>
</evidence>
<name>A0ABV7L0S1_9PROT</name>
<dbReference type="PANTHER" id="PTHR43872">
    <property type="entry name" value="MONOOXYGENASE, PUTATIVE (AFU_ORTHOLOGUE AFUA_8G02570)-RELATED"/>
    <property type="match status" value="1"/>
</dbReference>
<protein>
    <submittedName>
        <fullName evidence="4">Flavin-containing monooxygenase</fullName>
        <ecNumber evidence="4">1.14.13.-</ecNumber>
    </submittedName>
</protein>
<keyword evidence="3 4" id="KW-0503">Monooxygenase</keyword>
<comment type="similarity">
    <text evidence="2">Belongs to the FAD-binding monooxygenase family.</text>
</comment>
<evidence type="ECO:0000313" key="4">
    <source>
        <dbReference type="EMBL" id="MFC3228185.1"/>
    </source>
</evidence>
<comment type="cofactor">
    <cofactor evidence="1">
        <name>FAD</name>
        <dbReference type="ChEBI" id="CHEBI:57692"/>
    </cofactor>
</comment>
<sequence>MAEQAEAAPAADPLDVLVVGAGISGIGAAWHLKTQCPGKTFAVFEALDGIGGTWKIHTYPGIRSDSDLYTFGYRFKPWTGPPIATADQILAYMNAVIAENGLAPYLHFRHRILQASWSSRDRLWRVRVDSPDGERTVHARFLWMCQGYYDLSKGHTPDWPGFADFAGMVIHPQDWPADADIDGRRVVVIGSGATAATLVPAIADRCAHVTMLQRSPTYFVTGRNANDLADELRRLEIDESWIHEIIRRKVLRDQADFTRRAEAEPEAVKKELLMGVRAYLGRDFDIATHFTPRYRPWQQRIAFIPDGDLFRCVAAGKASVVTDTIERFEPQGIRLASGDRLEADTVVTATGFNLRFLGDIPFDIDGEPVAWNERLTYRGMMVEDVPNMLFVFGYFRASWTLRVDLLGDFVARLLRHMDDIGAAEIRPEPPAEMAATERLPWIDAENFNPGYMMRGQDRLPRRGRQPDWQHNQDYWTEKDEIPAIDLDGPGLVYRDAEGRVLGKDAAAA</sequence>
<accession>A0ABV7L0S1</accession>
<keyword evidence="4" id="KW-0560">Oxidoreductase</keyword>
<reference evidence="5" key="1">
    <citation type="journal article" date="2019" name="Int. J. Syst. Evol. Microbiol.">
        <title>The Global Catalogue of Microorganisms (GCM) 10K type strain sequencing project: providing services to taxonomists for standard genome sequencing and annotation.</title>
        <authorList>
            <consortium name="The Broad Institute Genomics Platform"/>
            <consortium name="The Broad Institute Genome Sequencing Center for Infectious Disease"/>
            <person name="Wu L."/>
            <person name="Ma J."/>
        </authorList>
    </citation>
    <scope>NUCLEOTIDE SEQUENCE [LARGE SCALE GENOMIC DNA]</scope>
    <source>
        <strain evidence="5">KCTC 42964</strain>
    </source>
</reference>
<comment type="caution">
    <text evidence="4">The sequence shown here is derived from an EMBL/GenBank/DDBJ whole genome shotgun (WGS) entry which is preliminary data.</text>
</comment>
<gene>
    <name evidence="4" type="ORF">ACFOGJ_13150</name>
</gene>
<dbReference type="SUPFAM" id="SSF51905">
    <property type="entry name" value="FAD/NAD(P)-binding domain"/>
    <property type="match status" value="1"/>
</dbReference>
<dbReference type="Proteomes" id="UP001595528">
    <property type="component" value="Unassembled WGS sequence"/>
</dbReference>
<dbReference type="InterPro" id="IPR051820">
    <property type="entry name" value="FAD-binding_MO"/>
</dbReference>
<organism evidence="4 5">
    <name type="scientific">Marinibaculum pumilum</name>
    <dbReference type="NCBI Taxonomy" id="1766165"/>
    <lineage>
        <taxon>Bacteria</taxon>
        <taxon>Pseudomonadati</taxon>
        <taxon>Pseudomonadota</taxon>
        <taxon>Alphaproteobacteria</taxon>
        <taxon>Rhodospirillales</taxon>
        <taxon>Rhodospirillaceae</taxon>
        <taxon>Marinibaculum</taxon>
    </lineage>
</organism>
<dbReference type="RefSeq" id="WP_379901064.1">
    <property type="nucleotide sequence ID" value="NZ_JBHRTR010000028.1"/>
</dbReference>
<proteinExistence type="inferred from homology"/>
<evidence type="ECO:0000256" key="1">
    <source>
        <dbReference type="ARBA" id="ARBA00001974"/>
    </source>
</evidence>
<dbReference type="GO" id="GO:0004497">
    <property type="term" value="F:monooxygenase activity"/>
    <property type="evidence" value="ECO:0007669"/>
    <property type="project" value="UniProtKB-KW"/>
</dbReference>
<dbReference type="Pfam" id="PF13450">
    <property type="entry name" value="NAD_binding_8"/>
    <property type="match status" value="1"/>
</dbReference>
<dbReference type="PANTHER" id="PTHR43872:SF1">
    <property type="entry name" value="MONOOXYGENASE, PUTATIVE (AFU_ORTHOLOGUE AFUA_8G02570)-RELATED"/>
    <property type="match status" value="1"/>
</dbReference>
<dbReference type="Gene3D" id="3.50.50.60">
    <property type="entry name" value="FAD/NAD(P)-binding domain"/>
    <property type="match status" value="2"/>
</dbReference>
<dbReference type="EC" id="1.14.13.-" evidence="4"/>
<dbReference type="InterPro" id="IPR036188">
    <property type="entry name" value="FAD/NAD-bd_sf"/>
</dbReference>
<evidence type="ECO:0000256" key="2">
    <source>
        <dbReference type="ARBA" id="ARBA00010139"/>
    </source>
</evidence>
<keyword evidence="5" id="KW-1185">Reference proteome</keyword>
<evidence type="ECO:0000256" key="3">
    <source>
        <dbReference type="ARBA" id="ARBA00023033"/>
    </source>
</evidence>
<dbReference type="EMBL" id="JBHRTR010000028">
    <property type="protein sequence ID" value="MFC3228185.1"/>
    <property type="molecule type" value="Genomic_DNA"/>
</dbReference>